<evidence type="ECO:0000256" key="6">
    <source>
        <dbReference type="SAM" id="MobiDB-lite"/>
    </source>
</evidence>
<dbReference type="InterPro" id="IPR038217">
    <property type="entry name" value="MRG_C_sf"/>
</dbReference>
<protein>
    <recommendedName>
        <fullName evidence="7">Chromo domain-containing protein</fullName>
    </recommendedName>
</protein>
<dbReference type="InterPro" id="IPR016197">
    <property type="entry name" value="Chromo-like_dom_sf"/>
</dbReference>
<dbReference type="SUPFAM" id="SSF54160">
    <property type="entry name" value="Chromo domain-like"/>
    <property type="match status" value="1"/>
</dbReference>
<evidence type="ECO:0000256" key="1">
    <source>
        <dbReference type="ARBA" id="ARBA00004123"/>
    </source>
</evidence>
<dbReference type="AlphaFoldDB" id="A0A7S1HR08"/>
<dbReference type="PROSITE" id="PS51640">
    <property type="entry name" value="MRG"/>
    <property type="match status" value="1"/>
</dbReference>
<dbReference type="EMBL" id="HBFZ01001805">
    <property type="protein sequence ID" value="CAD8988418.1"/>
    <property type="molecule type" value="Transcribed_RNA"/>
</dbReference>
<dbReference type="PANTHER" id="PTHR10880">
    <property type="entry name" value="MORTALITY FACTOR 4-LIKE PROTEIN"/>
    <property type="match status" value="1"/>
</dbReference>
<dbReference type="PANTHER" id="PTHR10880:SF15">
    <property type="entry name" value="MSL COMPLEX SUBUNIT 3"/>
    <property type="match status" value="1"/>
</dbReference>
<dbReference type="InterPro" id="IPR008676">
    <property type="entry name" value="MRG"/>
</dbReference>
<dbReference type="InterPro" id="IPR025995">
    <property type="entry name" value="Tudor-knot"/>
</dbReference>
<reference evidence="8" key="1">
    <citation type="submission" date="2021-01" db="EMBL/GenBank/DDBJ databases">
        <authorList>
            <person name="Corre E."/>
            <person name="Pelletier E."/>
            <person name="Niang G."/>
            <person name="Scheremetjew M."/>
            <person name="Finn R."/>
            <person name="Kale V."/>
            <person name="Holt S."/>
            <person name="Cochrane G."/>
            <person name="Meng A."/>
            <person name="Brown T."/>
            <person name="Cohen L."/>
        </authorList>
    </citation>
    <scope>NUCLEOTIDE SEQUENCE</scope>
    <source>
        <strain evidence="8">RCC1383</strain>
    </source>
</reference>
<feature type="region of interest" description="Disordered" evidence="6">
    <location>
        <begin position="1"/>
        <end position="28"/>
    </location>
</feature>
<evidence type="ECO:0000256" key="2">
    <source>
        <dbReference type="ARBA" id="ARBA00022853"/>
    </source>
</evidence>
<accession>A0A7S1HR08</accession>
<name>A0A7S1HR08_9EUKA</name>
<dbReference type="GO" id="GO:0005634">
    <property type="term" value="C:nucleus"/>
    <property type="evidence" value="ECO:0007669"/>
    <property type="project" value="UniProtKB-SubCell"/>
</dbReference>
<dbReference type="GO" id="GO:0000123">
    <property type="term" value="C:histone acetyltransferase complex"/>
    <property type="evidence" value="ECO:0007669"/>
    <property type="project" value="TreeGrafter"/>
</dbReference>
<dbReference type="Gene3D" id="1.10.274.30">
    <property type="entry name" value="MRG domain"/>
    <property type="match status" value="1"/>
</dbReference>
<organism evidence="8">
    <name type="scientific">Phaeocystis cordata</name>
    <dbReference type="NCBI Taxonomy" id="118079"/>
    <lineage>
        <taxon>Eukaryota</taxon>
        <taxon>Haptista</taxon>
        <taxon>Haptophyta</taxon>
        <taxon>Prymnesiophyceae</taxon>
        <taxon>Phaeocystales</taxon>
        <taxon>Phaeocystaceae</taxon>
        <taxon>Phaeocystis</taxon>
    </lineage>
</organism>
<dbReference type="GO" id="GO:0006325">
    <property type="term" value="P:chromatin organization"/>
    <property type="evidence" value="ECO:0007669"/>
    <property type="project" value="UniProtKB-KW"/>
</dbReference>
<dbReference type="GO" id="GO:0006355">
    <property type="term" value="P:regulation of DNA-templated transcription"/>
    <property type="evidence" value="ECO:0007669"/>
    <property type="project" value="InterPro"/>
</dbReference>
<dbReference type="Pfam" id="PF05712">
    <property type="entry name" value="MRG"/>
    <property type="match status" value="1"/>
</dbReference>
<gene>
    <name evidence="8" type="ORF">PCOR1465_LOCUS1207</name>
</gene>
<evidence type="ECO:0000256" key="4">
    <source>
        <dbReference type="ARBA" id="ARBA00023163"/>
    </source>
</evidence>
<evidence type="ECO:0000313" key="8">
    <source>
        <dbReference type="EMBL" id="CAD8988418.1"/>
    </source>
</evidence>
<keyword evidence="3" id="KW-0805">Transcription regulation</keyword>
<dbReference type="SMART" id="SM00298">
    <property type="entry name" value="CHROMO"/>
    <property type="match status" value="1"/>
</dbReference>
<sequence length="260" mass="29720">MAGAAVENGGEDKRAAEGGMNADESPYSEGDRVMIPLHSLIYEAKIEKSAFDSKNGWKYFVHYMGWNKKYDEWMPYASLKKFDDSVKLTKPRQQGAQQKKRKREVSDEDFENMCKISLPTLMKNKLVEEWDAITRDGKLIDLPKTKEATVGQILAQFEELVESREPWPEICSGLKGYFNKTLKTMLLYPQEREQADKLLKGKTLPSDVYGAEHLVRLFLKLPAILPYTNLNEESLVALVARLQSIVTFIKEQAATLYDEL</sequence>
<dbReference type="InterPro" id="IPR000953">
    <property type="entry name" value="Chromo/chromo_shadow_dom"/>
</dbReference>
<dbReference type="InterPro" id="IPR026541">
    <property type="entry name" value="MRG_dom"/>
</dbReference>
<evidence type="ECO:0000259" key="7">
    <source>
        <dbReference type="SMART" id="SM00298"/>
    </source>
</evidence>
<keyword evidence="4" id="KW-0804">Transcription</keyword>
<feature type="domain" description="Chromo" evidence="7">
    <location>
        <begin position="41"/>
        <end position="94"/>
    </location>
</feature>
<dbReference type="Gene3D" id="2.30.30.140">
    <property type="match status" value="1"/>
</dbReference>
<evidence type="ECO:0000256" key="5">
    <source>
        <dbReference type="ARBA" id="ARBA00023242"/>
    </source>
</evidence>
<comment type="subcellular location">
    <subcellularLocation>
        <location evidence="1">Nucleus</location>
    </subcellularLocation>
</comment>
<keyword evidence="5" id="KW-0539">Nucleus</keyword>
<evidence type="ECO:0000256" key="3">
    <source>
        <dbReference type="ARBA" id="ARBA00023015"/>
    </source>
</evidence>
<keyword evidence="2" id="KW-0156">Chromatin regulator</keyword>
<dbReference type="Pfam" id="PF11717">
    <property type="entry name" value="Tudor-knot"/>
    <property type="match status" value="1"/>
</dbReference>
<proteinExistence type="predicted"/>